<feature type="non-terminal residue" evidence="1">
    <location>
        <position position="1"/>
    </location>
</feature>
<dbReference type="Gene3D" id="3.30.1330.80">
    <property type="entry name" value="Hypothetical protein, similar to alpha- acetolactate decarboxylase, domain 2"/>
    <property type="match status" value="1"/>
</dbReference>
<dbReference type="EMBL" id="LAZR01027656">
    <property type="protein sequence ID" value="KKL65050.1"/>
    <property type="molecule type" value="Genomic_DNA"/>
</dbReference>
<dbReference type="AlphaFoldDB" id="A0A0F9G678"/>
<organism evidence="1">
    <name type="scientific">marine sediment metagenome</name>
    <dbReference type="NCBI Taxonomy" id="412755"/>
    <lineage>
        <taxon>unclassified sequences</taxon>
        <taxon>metagenomes</taxon>
        <taxon>ecological metagenomes</taxon>
    </lineage>
</organism>
<reference evidence="1" key="1">
    <citation type="journal article" date="2015" name="Nature">
        <title>Complex archaea that bridge the gap between prokaryotes and eukaryotes.</title>
        <authorList>
            <person name="Spang A."/>
            <person name="Saw J.H."/>
            <person name="Jorgensen S.L."/>
            <person name="Zaremba-Niedzwiedzka K."/>
            <person name="Martijn J."/>
            <person name="Lind A.E."/>
            <person name="van Eijk R."/>
            <person name="Schleper C."/>
            <person name="Guy L."/>
            <person name="Ettema T.J."/>
        </authorList>
    </citation>
    <scope>NUCLEOTIDE SEQUENCE</scope>
</reference>
<proteinExistence type="predicted"/>
<dbReference type="SUPFAM" id="SSF117856">
    <property type="entry name" value="AF0104/ALDC/Ptd012-like"/>
    <property type="match status" value="1"/>
</dbReference>
<name>A0A0F9G678_9ZZZZ</name>
<gene>
    <name evidence="1" type="ORF">LCGC14_2158850</name>
</gene>
<evidence type="ECO:0000313" key="1">
    <source>
        <dbReference type="EMBL" id="KKL65050.1"/>
    </source>
</evidence>
<comment type="caution">
    <text evidence="1">The sequence shown here is derived from an EMBL/GenBank/DDBJ whole genome shotgun (WGS) entry which is preliminary data.</text>
</comment>
<sequence>NEQGEVQIHFHALFNDNGFLRGGHFDKPGNIIGTTMEIAIQEVEGVSMTRPFDSEINQNHLQPEVVDVNASASLDGDRAVNDVIDIIVTFSDPVTVNTGGGTPRLLLETGMTDKYADYLSGTGTDTLTFRYTVQAEDSFLDLDYKATDSLELNGGTIRDTGDTIDANLTLPVPGNTGSLGFNRDIVFSDLPWYNGAWGYRIKITIDSTKVTGDLSDFPYLIHIASNAGLRDNARADGYDLLFTGDDKVTKLEHEIEEFVSGKESWHMGEDTLLEQQC</sequence>
<accession>A0A0F9G678</accession>
<protein>
    <recommendedName>
        <fullName evidence="2">SbsA Ig-like domain-containing protein</fullName>
    </recommendedName>
</protein>
<evidence type="ECO:0008006" key="2">
    <source>
        <dbReference type="Google" id="ProtNLM"/>
    </source>
</evidence>